<dbReference type="EMBL" id="JXXD01000039">
    <property type="protein sequence ID" value="KIZ37459.1"/>
    <property type="molecule type" value="Genomic_DNA"/>
</dbReference>
<dbReference type="RefSeq" id="WP_003298283.1">
    <property type="nucleotide sequence ID" value="NZ_CP066045.1"/>
</dbReference>
<evidence type="ECO:0000313" key="3">
    <source>
        <dbReference type="EMBL" id="KIZ37459.1"/>
    </source>
</evidence>
<evidence type="ECO:0000313" key="6">
    <source>
        <dbReference type="Proteomes" id="UP000032439"/>
    </source>
</evidence>
<dbReference type="InterPro" id="IPR021249">
    <property type="entry name" value="DUF2788"/>
</dbReference>
<name>A0A023WMJ3_STUST</name>
<gene>
    <name evidence="3" type="ORF">LO50_05625</name>
    <name evidence="4" type="ORF">N5C32_08820</name>
    <name evidence="2" type="ORF">UIB01_02590</name>
</gene>
<sequence length="72" mass="7943">MEPEVFEKWMMIVLVGGLMAFMAFIIWDLAKKSKAGRLGTAILFLGLGLCLFAFLAKPVIGYVIEVTQGIPH</sequence>
<dbReference type="Proteomes" id="UP000025238">
    <property type="component" value="Chromosome"/>
</dbReference>
<keyword evidence="1" id="KW-0812">Transmembrane</keyword>
<feature type="transmembrane region" description="Helical" evidence="1">
    <location>
        <begin position="12"/>
        <end position="30"/>
    </location>
</feature>
<dbReference type="GeneID" id="75212122"/>
<reference evidence="4" key="3">
    <citation type="submission" date="2022-09" db="EMBL/GenBank/DDBJ databases">
        <title>Intensive care unit water sources are persistently colonized with multi-drug resistant bacteria and are the site of extensive horizontal gene transfer of antibiotic resistance genes.</title>
        <authorList>
            <person name="Diorio-Toth L."/>
        </authorList>
    </citation>
    <scope>NUCLEOTIDE SEQUENCE</scope>
    <source>
        <strain evidence="4">GD03947</strain>
    </source>
</reference>
<reference evidence="3 6" key="2">
    <citation type="submission" date="2014-11" db="EMBL/GenBank/DDBJ databases">
        <title>Genomics and ecophysiology of heterotrophic nitrogen fixing bacteria isolated from estuarine surface water.</title>
        <authorList>
            <person name="Bentzon-Tilia M."/>
            <person name="Severin I."/>
            <person name="Hansen L.H."/>
            <person name="Riemann L."/>
        </authorList>
    </citation>
    <scope>NUCLEOTIDE SEQUENCE [LARGE SCALE GENOMIC DNA]</scope>
    <source>
        <strain evidence="3 6">BAL361</strain>
    </source>
</reference>
<evidence type="ECO:0000256" key="1">
    <source>
        <dbReference type="SAM" id="Phobius"/>
    </source>
</evidence>
<dbReference type="Proteomes" id="UP001158500">
    <property type="component" value="Unassembled WGS sequence"/>
</dbReference>
<keyword evidence="1" id="KW-0472">Membrane</keyword>
<feature type="transmembrane region" description="Helical" evidence="1">
    <location>
        <begin position="42"/>
        <end position="64"/>
    </location>
</feature>
<protein>
    <submittedName>
        <fullName evidence="4">DUF2788 domain-containing protein</fullName>
    </submittedName>
</protein>
<dbReference type="PATRIC" id="fig|316.104.peg.512"/>
<reference evidence="2 5" key="1">
    <citation type="submission" date="2014-03" db="EMBL/GenBank/DDBJ databases">
        <title>Complete genome sequence of Pseudomonas stutzeri 19SMN4.</title>
        <authorList>
            <person name="Brunet-Galmes I."/>
            <person name="Nogales B."/>
            <person name="Busquets A."/>
            <person name="Pena A."/>
            <person name="Gomila M."/>
            <person name="Garcia-Valdes E."/>
            <person name="Lalucat J."/>
            <person name="Bennasar A."/>
            <person name="Bosch R."/>
        </authorList>
    </citation>
    <scope>NUCLEOTIDE SEQUENCE [LARGE SCALE GENOMIC DNA]</scope>
    <source>
        <strain evidence="2 5">19SMN4</strain>
    </source>
</reference>
<proteinExistence type="predicted"/>
<dbReference type="OrthoDB" id="5625617at2"/>
<keyword evidence="1" id="KW-1133">Transmembrane helix</keyword>
<evidence type="ECO:0000313" key="5">
    <source>
        <dbReference type="Proteomes" id="UP000025238"/>
    </source>
</evidence>
<accession>A0A023WMJ3</accession>
<evidence type="ECO:0000313" key="4">
    <source>
        <dbReference type="EMBL" id="MDH1236136.1"/>
    </source>
</evidence>
<dbReference type="Proteomes" id="UP000032439">
    <property type="component" value="Unassembled WGS sequence"/>
</dbReference>
<dbReference type="AlphaFoldDB" id="A0A023WMJ3"/>
<dbReference type="KEGG" id="pstu:UIB01_02590"/>
<evidence type="ECO:0000313" key="2">
    <source>
        <dbReference type="EMBL" id="AHY41407.1"/>
    </source>
</evidence>
<dbReference type="Pfam" id="PF10981">
    <property type="entry name" value="DUF2788"/>
    <property type="match status" value="1"/>
</dbReference>
<dbReference type="EMBL" id="CP007509">
    <property type="protein sequence ID" value="AHY41407.1"/>
    <property type="molecule type" value="Genomic_DNA"/>
</dbReference>
<organism evidence="2 5">
    <name type="scientific">Stutzerimonas stutzeri</name>
    <name type="common">Pseudomonas stutzeri</name>
    <dbReference type="NCBI Taxonomy" id="316"/>
    <lineage>
        <taxon>Bacteria</taxon>
        <taxon>Pseudomonadati</taxon>
        <taxon>Pseudomonadota</taxon>
        <taxon>Gammaproteobacteria</taxon>
        <taxon>Pseudomonadales</taxon>
        <taxon>Pseudomonadaceae</taxon>
        <taxon>Stutzerimonas</taxon>
    </lineage>
</organism>
<dbReference type="EMBL" id="JAOCAE010000005">
    <property type="protein sequence ID" value="MDH1236136.1"/>
    <property type="molecule type" value="Genomic_DNA"/>
</dbReference>